<feature type="compositionally biased region" description="Basic and acidic residues" evidence="1">
    <location>
        <begin position="265"/>
        <end position="285"/>
    </location>
</feature>
<feature type="compositionally biased region" description="Low complexity" evidence="1">
    <location>
        <begin position="205"/>
        <end position="251"/>
    </location>
</feature>
<feature type="compositionally biased region" description="Basic and acidic residues" evidence="1">
    <location>
        <begin position="172"/>
        <end position="186"/>
    </location>
</feature>
<accession>A0A1G2AZG6</accession>
<keyword evidence="2" id="KW-1133">Transmembrane helix</keyword>
<evidence type="ECO:0000256" key="2">
    <source>
        <dbReference type="SAM" id="Phobius"/>
    </source>
</evidence>
<evidence type="ECO:0000313" key="3">
    <source>
        <dbReference type="EMBL" id="OGY81350.1"/>
    </source>
</evidence>
<feature type="compositionally biased region" description="Gly residues" evidence="1">
    <location>
        <begin position="77"/>
        <end position="90"/>
    </location>
</feature>
<protein>
    <submittedName>
        <fullName evidence="3">Uncharacterized protein</fullName>
    </submittedName>
</protein>
<evidence type="ECO:0000256" key="1">
    <source>
        <dbReference type="SAM" id="MobiDB-lite"/>
    </source>
</evidence>
<dbReference type="Proteomes" id="UP000176952">
    <property type="component" value="Unassembled WGS sequence"/>
</dbReference>
<feature type="transmembrane region" description="Helical" evidence="2">
    <location>
        <begin position="348"/>
        <end position="376"/>
    </location>
</feature>
<feature type="compositionally biased region" description="Gly residues" evidence="1">
    <location>
        <begin position="110"/>
        <end position="120"/>
    </location>
</feature>
<reference evidence="3 4" key="1">
    <citation type="journal article" date="2016" name="Nat. Commun.">
        <title>Thousands of microbial genomes shed light on interconnected biogeochemical processes in an aquifer system.</title>
        <authorList>
            <person name="Anantharaman K."/>
            <person name="Brown C.T."/>
            <person name="Hug L.A."/>
            <person name="Sharon I."/>
            <person name="Castelle C.J."/>
            <person name="Probst A.J."/>
            <person name="Thomas B.C."/>
            <person name="Singh A."/>
            <person name="Wilkins M.J."/>
            <person name="Karaoz U."/>
            <person name="Brodie E.L."/>
            <person name="Williams K.H."/>
            <person name="Hubbard S.S."/>
            <person name="Banfield J.F."/>
        </authorList>
    </citation>
    <scope>NUCLEOTIDE SEQUENCE [LARGE SCALE GENOMIC DNA]</scope>
</reference>
<feature type="compositionally biased region" description="Acidic residues" evidence="1">
    <location>
        <begin position="132"/>
        <end position="143"/>
    </location>
</feature>
<proteinExistence type="predicted"/>
<organism evidence="3 4">
    <name type="scientific">Candidatus Kerfeldbacteria bacterium RIFCSPHIGHO2_12_FULL_48_17</name>
    <dbReference type="NCBI Taxonomy" id="1798542"/>
    <lineage>
        <taxon>Bacteria</taxon>
        <taxon>Candidatus Kerfeldiibacteriota</taxon>
    </lineage>
</organism>
<feature type="transmembrane region" description="Helical" evidence="2">
    <location>
        <begin position="317"/>
        <end position="336"/>
    </location>
</feature>
<keyword evidence="2" id="KW-0812">Transmembrane</keyword>
<feature type="region of interest" description="Disordered" evidence="1">
    <location>
        <begin position="1"/>
        <end position="285"/>
    </location>
</feature>
<keyword evidence="2" id="KW-0472">Membrane</keyword>
<dbReference type="EMBL" id="MHKD01000045">
    <property type="protein sequence ID" value="OGY81350.1"/>
    <property type="molecule type" value="Genomic_DNA"/>
</dbReference>
<feature type="compositionally biased region" description="Low complexity" evidence="1">
    <location>
        <begin position="23"/>
        <end position="34"/>
    </location>
</feature>
<comment type="caution">
    <text evidence="3">The sequence shown here is derived from an EMBL/GenBank/DDBJ whole genome shotgun (WGS) entry which is preliminary data.</text>
</comment>
<sequence length="413" mass="43526">MARGESNAARKRDVGNDVGGAGKAANGAGSQAGQPEQINRKAKLKAVQPGSGGGSGASEQDIEIQLNSQRKADKDGGQAGESGATGGGGKVIPFRQRPGYVPIKGTVRFSGGGGSEGGGDAAAPKDFSIEESILDEDTGEGDDVAMPLPPPAPREAPTLDAAGQNQAASDLDEQRRFLQMQQREDEQGGGAAEQGGQEPRGGEQQGSQPSGGSEAQQQGSGTQAPAATGATAQPATVETPQQQSQAGTQLQSERKEAGAGGGTKKTKEEGGETKPEGEAGKGGDQLEKLKAKLDPVRLITDWILRWAVNYCASLEPFGILLLVAPYMNWHFLMRYWKDKKTHYRDMKIYEMLILGLIDIVWIGIVLSFVIIVYMGQGVLEGMGSIGEFFAHISPVFRLLDIFLDLSSYILTKI</sequence>
<dbReference type="AlphaFoldDB" id="A0A1G2AZG6"/>
<dbReference type="STRING" id="1798542.A3F54_00970"/>
<gene>
    <name evidence="3" type="ORF">A3F54_00970</name>
</gene>
<name>A0A1G2AZG6_9BACT</name>
<evidence type="ECO:0000313" key="4">
    <source>
        <dbReference type="Proteomes" id="UP000176952"/>
    </source>
</evidence>